<evidence type="ECO:0000256" key="4">
    <source>
        <dbReference type="ARBA" id="ARBA00022729"/>
    </source>
</evidence>
<feature type="binding site" evidence="11">
    <location>
        <position position="408"/>
    </location>
    <ligand>
        <name>Ca(2+)</name>
        <dbReference type="ChEBI" id="CHEBI:29108"/>
        <label>3</label>
    </ligand>
</feature>
<sequence length="791" mass="88278">MEQVTTWNKTELINRVLENMRDLPAERFALVSGCKRRARRVFDPPTCFMRRPDTSLQIARSNRAPQKRVKMCVGLRQKARARPHSSCGEMAASSKCRSLQPGAFASANSGSFARRLAEINTAVALSAASNHVSGFAAECEDAFLADQFLYPSVPNYPPTDNCAFRRCWGTSTRTRVSHRARTCSWRPPTNFVALWGRAIPARTLSSTMRLYFRGIFQCAAVILLSHLYAPVDAKKVASVYDAVHYLGQFGYLPNGQQRGLGYQITRQEFSKAIRRFQNFANLRTTGYLDGETIKMMNARRCANRDVEQLTNAFGLFRSKRFATAGAWDKRSLTWSVREFPPRDSATTLTDAQILQVIREAFRLWAEGSNNLLTFTEAAKDSARASDIDIRFTKGVLPNGLIFDGPDGLASYSFYPTNPDFPGDIYFDASEKWALKDDGINLLQVATQEIGHALGLAHSDDPNAVMWPFYVGFEENFQLGQDDINAIRALYGGEGTLQGQGHAQGGPDNGNALGVSSKQVQPTTAMTTVAPQALPVTERPFPLAPSRIPFIPGPSATGASPNPAATEPCQVGFVPDAIVQTRDENMYLFKNNNYWLIRYSEAKGIEIPAGYPKQVSDWGGIQGPIDSAFTGLKGKTYIFKGKEYWKFDNQVKEGGYPRLIANGFPGIPDNIDAVFVWPGDNLTYFVKNKQFYTYDPKRFPPTRGAQDLLFDGVHTDVHASFLWLSFNRAILISGTQLYGLSNTKFEIAEGFNFPAAFLYDCAEAANMHYGRPRPRPKTSREMFKKLREFHRK</sequence>
<evidence type="ECO:0000313" key="15">
    <source>
        <dbReference type="EMBL" id="OQV15331.1"/>
    </source>
</evidence>
<keyword evidence="9" id="KW-0865">Zymogen</keyword>
<evidence type="ECO:0000256" key="1">
    <source>
        <dbReference type="ARBA" id="ARBA00010370"/>
    </source>
</evidence>
<dbReference type="SMART" id="SM00120">
    <property type="entry name" value="HX"/>
    <property type="match status" value="3"/>
</dbReference>
<feature type="binding site" evidence="11">
    <location>
        <position position="576"/>
    </location>
    <ligand>
        <name>Ca(2+)</name>
        <dbReference type="ChEBI" id="CHEBI:29108"/>
        <label>5</label>
    </ligand>
</feature>
<dbReference type="GO" id="GO:0030574">
    <property type="term" value="P:collagen catabolic process"/>
    <property type="evidence" value="ECO:0007669"/>
    <property type="project" value="TreeGrafter"/>
</dbReference>
<feature type="binding site" evidence="11">
    <location>
        <position position="427"/>
    </location>
    <ligand>
        <name>Ca(2+)</name>
        <dbReference type="ChEBI" id="CHEBI:29108"/>
        <label>3</label>
    </ligand>
</feature>
<dbReference type="Pfam" id="PF00413">
    <property type="entry name" value="Peptidase_M10"/>
    <property type="match status" value="1"/>
</dbReference>
<evidence type="ECO:0000313" key="16">
    <source>
        <dbReference type="Proteomes" id="UP000192578"/>
    </source>
</evidence>
<feature type="binding site" evidence="11">
    <location>
        <position position="457"/>
    </location>
    <ligand>
        <name>Zn(2+)</name>
        <dbReference type="ChEBI" id="CHEBI:29105"/>
        <label>2</label>
        <note>catalytic</note>
    </ligand>
</feature>
<feature type="binding site" evidence="11">
    <location>
        <position position="430"/>
    </location>
    <ligand>
        <name>Ca(2+)</name>
        <dbReference type="ChEBI" id="CHEBI:29108"/>
        <label>3</label>
    </ligand>
</feature>
<dbReference type="GO" id="GO:0004222">
    <property type="term" value="F:metalloendopeptidase activity"/>
    <property type="evidence" value="ECO:0007669"/>
    <property type="project" value="InterPro"/>
</dbReference>
<evidence type="ECO:0000256" key="9">
    <source>
        <dbReference type="ARBA" id="ARBA00023145"/>
    </source>
</evidence>
<evidence type="ECO:0000256" key="6">
    <source>
        <dbReference type="ARBA" id="ARBA00022801"/>
    </source>
</evidence>
<dbReference type="Gene3D" id="3.40.390.10">
    <property type="entry name" value="Collagenase (Catalytic Domain)"/>
    <property type="match status" value="1"/>
</dbReference>
<dbReference type="SUPFAM" id="SSF50923">
    <property type="entry name" value="Hemopexin-like domain"/>
    <property type="match status" value="1"/>
</dbReference>
<keyword evidence="5" id="KW-0677">Repeat</keyword>
<dbReference type="PRINTS" id="PR00138">
    <property type="entry name" value="MATRIXIN"/>
</dbReference>
<keyword evidence="11" id="KW-0106">Calcium</keyword>
<evidence type="ECO:0000256" key="3">
    <source>
        <dbReference type="ARBA" id="ARBA00022723"/>
    </source>
</evidence>
<protein>
    <submittedName>
        <fullName evidence="15">Matrix metalloproteinase-14</fullName>
    </submittedName>
</protein>
<dbReference type="InterPro" id="IPR000585">
    <property type="entry name" value="Hemopexin-like_dom"/>
</dbReference>
<feature type="active site" evidence="10">
    <location>
        <position position="448"/>
    </location>
</feature>
<dbReference type="InterPro" id="IPR018487">
    <property type="entry name" value="Hemopexin-like_repeat"/>
</dbReference>
<evidence type="ECO:0000259" key="14">
    <source>
        <dbReference type="SMART" id="SM00235"/>
    </source>
</evidence>
<dbReference type="GO" id="GO:0031012">
    <property type="term" value="C:extracellular matrix"/>
    <property type="evidence" value="ECO:0007669"/>
    <property type="project" value="InterPro"/>
</dbReference>
<feature type="domain" description="Peptidase metallopeptidase" evidence="14">
    <location>
        <begin position="323"/>
        <end position="492"/>
    </location>
</feature>
<dbReference type="Proteomes" id="UP000192578">
    <property type="component" value="Unassembled WGS sequence"/>
</dbReference>
<dbReference type="Gene3D" id="2.110.10.10">
    <property type="entry name" value="Hemopexin-like domain"/>
    <property type="match status" value="1"/>
</dbReference>
<feature type="repeat" description="Hemopexin" evidence="13">
    <location>
        <begin position="621"/>
        <end position="666"/>
    </location>
</feature>
<gene>
    <name evidence="15" type="ORF">BV898_10557</name>
</gene>
<feature type="binding site" evidence="11">
    <location>
        <position position="627"/>
    </location>
    <ligand>
        <name>Ca(2+)</name>
        <dbReference type="ChEBI" id="CHEBI:29108"/>
        <label>5</label>
    </ligand>
</feature>
<evidence type="ECO:0000256" key="8">
    <source>
        <dbReference type="ARBA" id="ARBA00023049"/>
    </source>
</evidence>
<dbReference type="OrthoDB" id="406838at2759"/>
<name>A0A1W0WJD4_HYPEX</name>
<dbReference type="InterPro" id="IPR036365">
    <property type="entry name" value="PGBD-like_sf"/>
</dbReference>
<evidence type="ECO:0000256" key="12">
    <source>
        <dbReference type="PIRSR" id="PIRSR621190-4"/>
    </source>
</evidence>
<feature type="binding site" evidence="11">
    <location>
        <position position="673"/>
    </location>
    <ligand>
        <name>Ca(2+)</name>
        <dbReference type="ChEBI" id="CHEBI:29108"/>
        <label>5</label>
    </ligand>
</feature>
<dbReference type="SUPFAM" id="SSF47090">
    <property type="entry name" value="PGBD-like"/>
    <property type="match status" value="1"/>
</dbReference>
<dbReference type="CDD" id="cd04278">
    <property type="entry name" value="ZnMc_MMP"/>
    <property type="match status" value="1"/>
</dbReference>
<feature type="repeat" description="Hemopexin" evidence="13">
    <location>
        <begin position="667"/>
        <end position="723"/>
    </location>
</feature>
<dbReference type="PROSITE" id="PS51642">
    <property type="entry name" value="HEMOPEXIN_2"/>
    <property type="match status" value="2"/>
</dbReference>
<dbReference type="EMBL" id="MTYJ01000091">
    <property type="protein sequence ID" value="OQV15331.1"/>
    <property type="molecule type" value="Genomic_DNA"/>
</dbReference>
<dbReference type="InterPro" id="IPR006026">
    <property type="entry name" value="Peptidase_Metallo"/>
</dbReference>
<dbReference type="InterPro" id="IPR033739">
    <property type="entry name" value="M10A_MMP"/>
</dbReference>
<keyword evidence="7 11" id="KW-0862">Zinc</keyword>
<feature type="binding site" evidence="11">
    <location>
        <position position="451"/>
    </location>
    <ligand>
        <name>Zn(2+)</name>
        <dbReference type="ChEBI" id="CHEBI:29105"/>
        <label>2</label>
        <note>catalytic</note>
    </ligand>
</feature>
<dbReference type="PANTHER" id="PTHR10201:SF291">
    <property type="entry name" value="MATRIX METALLOPROTEINASE 1, ISOFORM C-RELATED"/>
    <property type="match status" value="1"/>
</dbReference>
<evidence type="ECO:0000256" key="11">
    <source>
        <dbReference type="PIRSR" id="PIRSR621190-2"/>
    </source>
</evidence>
<feature type="binding site" evidence="11">
    <location>
        <position position="430"/>
    </location>
    <ligand>
        <name>Ca(2+)</name>
        <dbReference type="ChEBI" id="CHEBI:29108"/>
        <label>1</label>
    </ligand>
</feature>
<keyword evidence="3 11" id="KW-0479">Metal-binding</keyword>
<dbReference type="Pfam" id="PF01471">
    <property type="entry name" value="PG_binding_1"/>
    <property type="match status" value="1"/>
</dbReference>
<evidence type="ECO:0000256" key="10">
    <source>
        <dbReference type="PIRSR" id="PIRSR621190-1"/>
    </source>
</evidence>
<feature type="binding site" evidence="11">
    <location>
        <position position="404"/>
    </location>
    <ligand>
        <name>Ca(2+)</name>
        <dbReference type="ChEBI" id="CHEBI:29108"/>
        <label>3</label>
    </ligand>
</feature>
<dbReference type="SMART" id="SM00235">
    <property type="entry name" value="ZnMc"/>
    <property type="match status" value="1"/>
</dbReference>
<keyword evidence="2" id="KW-0645">Protease</keyword>
<feature type="modified residue" description="Phosphotyrosine; by PKDCC" evidence="12">
    <location>
        <position position="610"/>
    </location>
</feature>
<keyword evidence="4" id="KW-0732">Signal</keyword>
<dbReference type="InterPro" id="IPR036375">
    <property type="entry name" value="Hemopexin-like_dom_sf"/>
</dbReference>
<proteinExistence type="inferred from homology"/>
<dbReference type="InterPro" id="IPR002477">
    <property type="entry name" value="Peptidoglycan-bd-like"/>
</dbReference>
<accession>A0A1W0WJD4</accession>
<dbReference type="GO" id="GO:0005615">
    <property type="term" value="C:extracellular space"/>
    <property type="evidence" value="ECO:0007669"/>
    <property type="project" value="TreeGrafter"/>
</dbReference>
<keyword evidence="16" id="KW-1185">Reference proteome</keyword>
<feature type="binding site" description="in inhibited form" evidence="11">
    <location>
        <position position="301"/>
    </location>
    <ligand>
        <name>Zn(2+)</name>
        <dbReference type="ChEBI" id="CHEBI:29105"/>
        <label>2</label>
        <note>catalytic</note>
    </ligand>
</feature>
<dbReference type="CDD" id="cd00094">
    <property type="entry name" value="HX"/>
    <property type="match status" value="1"/>
</dbReference>
<dbReference type="InterPro" id="IPR021190">
    <property type="entry name" value="Pept_M10A"/>
</dbReference>
<dbReference type="GO" id="GO:0030198">
    <property type="term" value="P:extracellular matrix organization"/>
    <property type="evidence" value="ECO:0007669"/>
    <property type="project" value="TreeGrafter"/>
</dbReference>
<dbReference type="AlphaFoldDB" id="A0A1W0WJD4"/>
<evidence type="ECO:0000256" key="2">
    <source>
        <dbReference type="ARBA" id="ARBA00022670"/>
    </source>
</evidence>
<feature type="binding site" evidence="11">
    <location>
        <position position="403"/>
    </location>
    <ligand>
        <name>Ca(2+)</name>
        <dbReference type="ChEBI" id="CHEBI:29108"/>
        <label>3</label>
    </ligand>
</feature>
<feature type="binding site" evidence="11">
    <location>
        <position position="423"/>
    </location>
    <ligand>
        <name>Ca(2+)</name>
        <dbReference type="ChEBI" id="CHEBI:29108"/>
        <label>2</label>
    </ligand>
</feature>
<comment type="caution">
    <text evidence="15">The sequence shown here is derived from an EMBL/GenBank/DDBJ whole genome shotgun (WGS) entry which is preliminary data.</text>
</comment>
<keyword evidence="6" id="KW-0378">Hydrolase</keyword>
<dbReference type="GO" id="GO:0008270">
    <property type="term" value="F:zinc ion binding"/>
    <property type="evidence" value="ECO:0007669"/>
    <property type="project" value="InterPro"/>
</dbReference>
<evidence type="ECO:0000256" key="7">
    <source>
        <dbReference type="ARBA" id="ARBA00022833"/>
    </source>
</evidence>
<comment type="cofactor">
    <cofactor evidence="11">
        <name>Zn(2+)</name>
        <dbReference type="ChEBI" id="CHEBI:29105"/>
    </cofactor>
    <text evidence="11">Binds 2 Zn(2+) ions per subunit.</text>
</comment>
<dbReference type="InterPro" id="IPR024079">
    <property type="entry name" value="MetalloPept_cat_dom_sf"/>
</dbReference>
<organism evidence="15 16">
    <name type="scientific">Hypsibius exemplaris</name>
    <name type="common">Freshwater tardigrade</name>
    <dbReference type="NCBI Taxonomy" id="2072580"/>
    <lineage>
        <taxon>Eukaryota</taxon>
        <taxon>Metazoa</taxon>
        <taxon>Ecdysozoa</taxon>
        <taxon>Tardigrada</taxon>
        <taxon>Eutardigrada</taxon>
        <taxon>Parachela</taxon>
        <taxon>Hypsibioidea</taxon>
        <taxon>Hypsibiidae</taxon>
        <taxon>Hypsibius</taxon>
    </lineage>
</organism>
<dbReference type="Pfam" id="PF00045">
    <property type="entry name" value="Hemopexin"/>
    <property type="match status" value="2"/>
</dbReference>
<evidence type="ECO:0000256" key="5">
    <source>
        <dbReference type="ARBA" id="ARBA00022737"/>
    </source>
</evidence>
<feature type="binding site" evidence="11">
    <location>
        <position position="465"/>
    </location>
    <ligand>
        <name>Zn(2+)</name>
        <dbReference type="ChEBI" id="CHEBI:29105"/>
        <label>2</label>
        <note>catalytic</note>
    </ligand>
</feature>
<feature type="binding site" evidence="11">
    <location>
        <position position="386"/>
    </location>
    <ligand>
        <name>Ca(2+)</name>
        <dbReference type="ChEBI" id="CHEBI:29108"/>
        <label>2</label>
    </ligand>
</feature>
<dbReference type="InterPro" id="IPR001818">
    <property type="entry name" value="Pept_M10_metallopeptidase"/>
</dbReference>
<evidence type="ECO:0000256" key="13">
    <source>
        <dbReference type="PROSITE-ProRule" id="PRU01011"/>
    </source>
</evidence>
<reference evidence="16" key="1">
    <citation type="submission" date="2017-01" db="EMBL/GenBank/DDBJ databases">
        <title>Comparative genomics of anhydrobiosis in the tardigrade Hypsibius dujardini.</title>
        <authorList>
            <person name="Yoshida Y."/>
            <person name="Koutsovoulos G."/>
            <person name="Laetsch D."/>
            <person name="Stevens L."/>
            <person name="Kumar S."/>
            <person name="Horikawa D."/>
            <person name="Ishino K."/>
            <person name="Komine S."/>
            <person name="Tomita M."/>
            <person name="Blaxter M."/>
            <person name="Arakawa K."/>
        </authorList>
    </citation>
    <scope>NUCLEOTIDE SEQUENCE [LARGE SCALE GENOMIC DNA]</scope>
    <source>
        <strain evidence="16">Z151</strain>
    </source>
</reference>
<keyword evidence="8" id="KW-0482">Metalloprotease</keyword>
<comment type="cofactor">
    <cofactor evidence="11">
        <name>Ca(2+)</name>
        <dbReference type="ChEBI" id="CHEBI:29108"/>
    </cofactor>
    <text evidence="11">Can bind about 5 Ca(2+) ions per subunit.</text>
</comment>
<dbReference type="PANTHER" id="PTHR10201">
    <property type="entry name" value="MATRIX METALLOPROTEINASE"/>
    <property type="match status" value="1"/>
</dbReference>
<comment type="similarity">
    <text evidence="1">Belongs to the peptidase M10A family.</text>
</comment>
<dbReference type="GO" id="GO:0006508">
    <property type="term" value="P:proteolysis"/>
    <property type="evidence" value="ECO:0007669"/>
    <property type="project" value="UniProtKB-KW"/>
</dbReference>
<feature type="binding site" evidence="11">
    <location>
        <position position="671"/>
    </location>
    <ligand>
        <name>Ca(2+)</name>
        <dbReference type="ChEBI" id="CHEBI:29108"/>
        <label>4</label>
    </ligand>
</feature>
<dbReference type="SUPFAM" id="SSF55486">
    <property type="entry name" value="Metalloproteases ('zincins'), catalytic domain"/>
    <property type="match status" value="1"/>
</dbReference>